<dbReference type="STRING" id="644352.J3PBX3"/>
<dbReference type="EMBL" id="GL385400">
    <property type="protein sequence ID" value="EJT71743.1"/>
    <property type="molecule type" value="Genomic_DNA"/>
</dbReference>
<name>J3PBX3_GAET3</name>
<dbReference type="VEuPathDB" id="FungiDB:GGTG_10997"/>
<evidence type="ECO:0000313" key="5">
    <source>
        <dbReference type="Proteomes" id="UP000006039"/>
    </source>
</evidence>
<sequence>MTSSNDTYTIGWISALPTELTAAKFFLDTTPSLPEAVDIHDTNSYVLGKMGRHNVVIACLPDGEYGTTAASVVAANMLRSFPNIRFGLMVGIGGGAPSEKNNMHLGDIAVSSPGNGYGGVLQYDFGKSIQDRTFTMTGYLNQPPQALRTAVAILKSEHEAYGHRYEAQIAEHLDESRLTKAARAKYSRPDATSDRLYRPLYVHGKDEASCGKCGDDPNHLVPRPKREEPEDGQDFAVIHYGLIASANQLMKDATVRDGLARDKGVLCFEMEAAGLMNNFPCLVIRGICDYSDSHKNKGWQGFAAMMAAAYAKELLLQIAPGQVEGEKTANEVLGVVTRIEKGVDLLQQHAQDTNDTLASLKSQSSIAKLKEWLSPADSSTNINRARELRHPGTGDWILGVAKFQEWFPGSHRRHLWLYGLVGCGKTVLSARIIDHLAGRIVLTFFFDFSDSKKRTTDAMLRSLVFQAYTHQLRIGKDPEGILQVSEDQPSNTTLWESLCKMLINLGEVVILLDALDESTTRSKLIDWVKDAVGMRELERVRLIFTSRPESEFHQHIPSIIGEDNCLPLDETAINRDICSYVQAKLINDISFSKKVPAGGDLSRNIGRVVGEDAGPMFLLASCHVEELSKCTNPRAIRDCLQRLPKDLTQMYDRVMENIPPQLKQDAMRLLLFIVNSGRPLRVGEAGDVIATQAETEPRDFDPERRPFNAHALLEYCPSLLRLETDQIQGEALQLAHISLKDYLVGRPDFGDPGASISITWTCLAYLRTIQSDGSDIDAEFPFRTAAWEFWKQHGSRAEVSDEIVEESVRLLQARATAPVLKEVTRLHGFDSPSPLIAACAGGFPRTIERLVEMRSDPFSLRDALVTASQHGHGDIVRLLLDMEKPLSPFTLRLALRSASMRGHEDIVRLLLQARGLRGPETLSSALCVASKNRRREGVVRLLLLKAEEFPCPIDVSNAICIASAEGNEKILRLLLAVEGPLHQGAILTALCYASAQGHENVVRLLLETQQHFQTEALTEAIGIAWANSHQGVARLLLEARNRAEELAFFRDMESPQACETKIKTGKVTTEKVTTEKVTTEKGTGVKGQPGKGKTGKADDKFSDVIRAAQKFSQRLVQKFASLGYGEVPDLKRRVAVQKGTRRTYFDGDGFLTFKP</sequence>
<evidence type="ECO:0000313" key="3">
    <source>
        <dbReference type="EMBL" id="EJT71743.1"/>
    </source>
</evidence>
<organism evidence="3">
    <name type="scientific">Gaeumannomyces tritici (strain R3-111a-1)</name>
    <name type="common">Wheat and barley take-all root rot fungus</name>
    <name type="synonym">Gaeumannomyces graminis var. tritici</name>
    <dbReference type="NCBI Taxonomy" id="644352"/>
    <lineage>
        <taxon>Eukaryota</taxon>
        <taxon>Fungi</taxon>
        <taxon>Dikarya</taxon>
        <taxon>Ascomycota</taxon>
        <taxon>Pezizomycotina</taxon>
        <taxon>Sordariomycetes</taxon>
        <taxon>Sordariomycetidae</taxon>
        <taxon>Magnaporthales</taxon>
        <taxon>Magnaporthaceae</taxon>
        <taxon>Gaeumannomyces</taxon>
    </lineage>
</organism>
<dbReference type="InterPro" id="IPR056884">
    <property type="entry name" value="NPHP3-like_N"/>
</dbReference>
<dbReference type="PANTHER" id="PTHR46082">
    <property type="entry name" value="ATP/GTP-BINDING PROTEIN-RELATED"/>
    <property type="match status" value="1"/>
</dbReference>
<dbReference type="Proteomes" id="UP000006039">
    <property type="component" value="Unassembled WGS sequence"/>
</dbReference>
<dbReference type="OrthoDB" id="1577640at2759"/>
<proteinExistence type="predicted"/>
<dbReference type="SMART" id="SM00248">
    <property type="entry name" value="ANK"/>
    <property type="match status" value="5"/>
</dbReference>
<gene>
    <name evidence="4" type="primary">20351455</name>
    <name evidence="3" type="ORF">GGTG_10997</name>
</gene>
<dbReference type="Gene3D" id="1.25.40.20">
    <property type="entry name" value="Ankyrin repeat-containing domain"/>
    <property type="match status" value="1"/>
</dbReference>
<dbReference type="InterPro" id="IPR002110">
    <property type="entry name" value="Ankyrin_rpt"/>
</dbReference>
<keyword evidence="1" id="KW-0677">Repeat</keyword>
<dbReference type="HOGENOM" id="CLU_000288_34_2_1"/>
<reference evidence="3" key="3">
    <citation type="submission" date="2010-09" db="EMBL/GenBank/DDBJ databases">
        <title>Annotation of Gaeumannomyces graminis var. tritici R3-111a-1.</title>
        <authorList>
            <consortium name="The Broad Institute Genome Sequencing Platform"/>
            <person name="Ma L.-J."/>
            <person name="Dead R."/>
            <person name="Young S.K."/>
            <person name="Zeng Q."/>
            <person name="Gargeya S."/>
            <person name="Fitzgerald M."/>
            <person name="Haas B."/>
            <person name="Abouelleil A."/>
            <person name="Alvarado L."/>
            <person name="Arachchi H.M."/>
            <person name="Berlin A."/>
            <person name="Brown A."/>
            <person name="Chapman S.B."/>
            <person name="Chen Z."/>
            <person name="Dunbar C."/>
            <person name="Freedman E."/>
            <person name="Gearin G."/>
            <person name="Gellesch M."/>
            <person name="Goldberg J."/>
            <person name="Griggs A."/>
            <person name="Gujja S."/>
            <person name="Heiman D."/>
            <person name="Howarth C."/>
            <person name="Larson L."/>
            <person name="Lui A."/>
            <person name="MacDonald P.J.P."/>
            <person name="Mehta T."/>
            <person name="Montmayeur A."/>
            <person name="Murphy C."/>
            <person name="Neiman D."/>
            <person name="Pearson M."/>
            <person name="Priest M."/>
            <person name="Roberts A."/>
            <person name="Saif S."/>
            <person name="Shea T."/>
            <person name="Shenoy N."/>
            <person name="Sisk P."/>
            <person name="Stolte C."/>
            <person name="Sykes S."/>
            <person name="Yandava C."/>
            <person name="Wortman J."/>
            <person name="Nusbaum C."/>
            <person name="Birren B."/>
        </authorList>
    </citation>
    <scope>NUCLEOTIDE SEQUENCE</scope>
    <source>
        <strain evidence="3">R3-111a-1</strain>
    </source>
</reference>
<dbReference type="GeneID" id="20351455"/>
<reference evidence="5" key="1">
    <citation type="submission" date="2010-07" db="EMBL/GenBank/DDBJ databases">
        <title>The genome sequence of Gaeumannomyces graminis var. tritici strain R3-111a-1.</title>
        <authorList>
            <consortium name="The Broad Institute Genome Sequencing Platform"/>
            <person name="Ma L.-J."/>
            <person name="Dead R."/>
            <person name="Young S."/>
            <person name="Zeng Q."/>
            <person name="Koehrsen M."/>
            <person name="Alvarado L."/>
            <person name="Berlin A."/>
            <person name="Chapman S.B."/>
            <person name="Chen Z."/>
            <person name="Freedman E."/>
            <person name="Gellesch M."/>
            <person name="Goldberg J."/>
            <person name="Griggs A."/>
            <person name="Gujja S."/>
            <person name="Heilman E.R."/>
            <person name="Heiman D."/>
            <person name="Hepburn T."/>
            <person name="Howarth C."/>
            <person name="Jen D."/>
            <person name="Larson L."/>
            <person name="Mehta T."/>
            <person name="Neiman D."/>
            <person name="Pearson M."/>
            <person name="Roberts A."/>
            <person name="Saif S."/>
            <person name="Shea T."/>
            <person name="Shenoy N."/>
            <person name="Sisk P."/>
            <person name="Stolte C."/>
            <person name="Sykes S."/>
            <person name="Walk T."/>
            <person name="White J."/>
            <person name="Yandava C."/>
            <person name="Haas B."/>
            <person name="Nusbaum C."/>
            <person name="Birren B."/>
        </authorList>
    </citation>
    <scope>NUCLEOTIDE SEQUENCE [LARGE SCALE GENOMIC DNA]</scope>
    <source>
        <strain evidence="5">R3-111a-1</strain>
    </source>
</reference>
<dbReference type="GO" id="GO:0003824">
    <property type="term" value="F:catalytic activity"/>
    <property type="evidence" value="ECO:0007669"/>
    <property type="project" value="InterPro"/>
</dbReference>
<dbReference type="PANTHER" id="PTHR46082:SF11">
    <property type="entry name" value="AAA+ ATPASE DOMAIN-CONTAINING PROTEIN-RELATED"/>
    <property type="match status" value="1"/>
</dbReference>
<evidence type="ECO:0000313" key="4">
    <source>
        <dbReference type="EnsemblFungi" id="EJT71743"/>
    </source>
</evidence>
<dbReference type="InterPro" id="IPR035994">
    <property type="entry name" value="Nucleoside_phosphorylase_sf"/>
</dbReference>
<dbReference type="EnsemblFungi" id="EJT71743">
    <property type="protein sequence ID" value="EJT71743"/>
    <property type="gene ID" value="GGTG_10997"/>
</dbReference>
<dbReference type="Gene3D" id="3.40.50.300">
    <property type="entry name" value="P-loop containing nucleotide triphosphate hydrolases"/>
    <property type="match status" value="1"/>
</dbReference>
<dbReference type="SUPFAM" id="SSF48403">
    <property type="entry name" value="Ankyrin repeat"/>
    <property type="match status" value="1"/>
</dbReference>
<dbReference type="SUPFAM" id="SSF52540">
    <property type="entry name" value="P-loop containing nucleoside triphosphate hydrolases"/>
    <property type="match status" value="1"/>
</dbReference>
<keyword evidence="5" id="KW-1185">Reference proteome</keyword>
<evidence type="ECO:0000259" key="2">
    <source>
        <dbReference type="PROSITE" id="PS50837"/>
    </source>
</evidence>
<reference evidence="3" key="2">
    <citation type="submission" date="2010-07" db="EMBL/GenBank/DDBJ databases">
        <authorList>
            <consortium name="The Broad Institute Genome Sequencing Platform"/>
            <consortium name="Broad Institute Genome Sequencing Center for Infectious Disease"/>
            <person name="Ma L.-J."/>
            <person name="Dead R."/>
            <person name="Young S."/>
            <person name="Zeng Q."/>
            <person name="Koehrsen M."/>
            <person name="Alvarado L."/>
            <person name="Berlin A."/>
            <person name="Chapman S.B."/>
            <person name="Chen Z."/>
            <person name="Freedman E."/>
            <person name="Gellesch M."/>
            <person name="Goldberg J."/>
            <person name="Griggs A."/>
            <person name="Gujja S."/>
            <person name="Heilman E.R."/>
            <person name="Heiman D."/>
            <person name="Hepburn T."/>
            <person name="Howarth C."/>
            <person name="Jen D."/>
            <person name="Larson L."/>
            <person name="Mehta T."/>
            <person name="Neiman D."/>
            <person name="Pearson M."/>
            <person name="Roberts A."/>
            <person name="Saif S."/>
            <person name="Shea T."/>
            <person name="Shenoy N."/>
            <person name="Sisk P."/>
            <person name="Stolte C."/>
            <person name="Sykes S."/>
            <person name="Walk T."/>
            <person name="White J."/>
            <person name="Yandava C."/>
            <person name="Haas B."/>
            <person name="Nusbaum C."/>
            <person name="Birren B."/>
        </authorList>
    </citation>
    <scope>NUCLEOTIDE SEQUENCE</scope>
    <source>
        <strain evidence="3">R3-111a-1</strain>
    </source>
</reference>
<dbReference type="GO" id="GO:0009116">
    <property type="term" value="P:nucleoside metabolic process"/>
    <property type="evidence" value="ECO:0007669"/>
    <property type="project" value="InterPro"/>
</dbReference>
<feature type="domain" description="NACHT" evidence="2">
    <location>
        <begin position="413"/>
        <end position="550"/>
    </location>
</feature>
<dbReference type="InterPro" id="IPR053137">
    <property type="entry name" value="NLR-like"/>
</dbReference>
<dbReference type="Gene3D" id="3.40.50.1580">
    <property type="entry name" value="Nucleoside phosphorylase domain"/>
    <property type="match status" value="1"/>
</dbReference>
<reference evidence="4" key="4">
    <citation type="journal article" date="2015" name="G3 (Bethesda)">
        <title>Genome sequences of three phytopathogenic species of the Magnaporthaceae family of fungi.</title>
        <authorList>
            <person name="Okagaki L.H."/>
            <person name="Nunes C.C."/>
            <person name="Sailsbery J."/>
            <person name="Clay B."/>
            <person name="Brown D."/>
            <person name="John T."/>
            <person name="Oh Y."/>
            <person name="Young N."/>
            <person name="Fitzgerald M."/>
            <person name="Haas B.J."/>
            <person name="Zeng Q."/>
            <person name="Young S."/>
            <person name="Adiconis X."/>
            <person name="Fan L."/>
            <person name="Levin J.Z."/>
            <person name="Mitchell T.K."/>
            <person name="Okubara P.A."/>
            <person name="Farman M.L."/>
            <person name="Kohn L.M."/>
            <person name="Birren B."/>
            <person name="Ma L.-J."/>
            <person name="Dean R.A."/>
        </authorList>
    </citation>
    <scope>NUCLEOTIDE SEQUENCE</scope>
    <source>
        <strain evidence="4">R3-111a-1</strain>
    </source>
</reference>
<dbReference type="InterPro" id="IPR007111">
    <property type="entry name" value="NACHT_NTPase"/>
</dbReference>
<accession>J3PBX3</accession>
<dbReference type="InterPro" id="IPR036770">
    <property type="entry name" value="Ankyrin_rpt-contain_sf"/>
</dbReference>
<evidence type="ECO:0000256" key="1">
    <source>
        <dbReference type="ARBA" id="ARBA00022737"/>
    </source>
</evidence>
<dbReference type="SUPFAM" id="SSF53167">
    <property type="entry name" value="Purine and uridine phosphorylases"/>
    <property type="match status" value="1"/>
</dbReference>
<dbReference type="AlphaFoldDB" id="J3PBX3"/>
<protein>
    <recommendedName>
        <fullName evidence="2">NACHT domain-containing protein</fullName>
    </recommendedName>
</protein>
<dbReference type="RefSeq" id="XP_009227140.1">
    <property type="nucleotide sequence ID" value="XM_009228876.1"/>
</dbReference>
<dbReference type="PROSITE" id="PS50837">
    <property type="entry name" value="NACHT"/>
    <property type="match status" value="1"/>
</dbReference>
<reference evidence="4" key="5">
    <citation type="submission" date="2018-04" db="UniProtKB">
        <authorList>
            <consortium name="EnsemblFungi"/>
        </authorList>
    </citation>
    <scope>IDENTIFICATION</scope>
    <source>
        <strain evidence="4">R3-111a-1</strain>
    </source>
</reference>
<dbReference type="Pfam" id="PF24883">
    <property type="entry name" value="NPHP3_N"/>
    <property type="match status" value="1"/>
</dbReference>
<dbReference type="InterPro" id="IPR027417">
    <property type="entry name" value="P-loop_NTPase"/>
</dbReference>
<dbReference type="eggNOG" id="KOG4177">
    <property type="taxonomic scope" value="Eukaryota"/>
</dbReference>